<evidence type="ECO:0000259" key="2">
    <source>
        <dbReference type="SMART" id="SM00419"/>
    </source>
</evidence>
<comment type="caution">
    <text evidence="3">The sequence shown here is derived from an EMBL/GenBank/DDBJ whole genome shotgun (WGS) entry which is preliminary data.</text>
</comment>
<dbReference type="Proteomes" id="UP000317940">
    <property type="component" value="Unassembled WGS sequence"/>
</dbReference>
<protein>
    <submittedName>
        <fullName evidence="3">Regulatory ArsR family protein</fullName>
    </submittedName>
</protein>
<dbReference type="RefSeq" id="WP_145907925.1">
    <property type="nucleotide sequence ID" value="NZ_BAAAMZ010000007.1"/>
</dbReference>
<dbReference type="AlphaFoldDB" id="A0A561UQF7"/>
<dbReference type="GO" id="GO:0003700">
    <property type="term" value="F:DNA-binding transcription factor activity"/>
    <property type="evidence" value="ECO:0007669"/>
    <property type="project" value="InterPro"/>
</dbReference>
<dbReference type="InterPro" id="IPR012318">
    <property type="entry name" value="HTH_CRP"/>
</dbReference>
<dbReference type="SMART" id="SM00419">
    <property type="entry name" value="HTH_CRP"/>
    <property type="match status" value="1"/>
</dbReference>
<dbReference type="CDD" id="cd00090">
    <property type="entry name" value="HTH_ARSR"/>
    <property type="match status" value="1"/>
</dbReference>
<keyword evidence="4" id="KW-1185">Reference proteome</keyword>
<evidence type="ECO:0000259" key="1">
    <source>
        <dbReference type="SMART" id="SM00418"/>
    </source>
</evidence>
<dbReference type="GO" id="GO:0003677">
    <property type="term" value="F:DNA binding"/>
    <property type="evidence" value="ECO:0007669"/>
    <property type="project" value="InterPro"/>
</dbReference>
<evidence type="ECO:0000313" key="3">
    <source>
        <dbReference type="EMBL" id="TWG01581.1"/>
    </source>
</evidence>
<dbReference type="InterPro" id="IPR011991">
    <property type="entry name" value="ArsR-like_HTH"/>
</dbReference>
<gene>
    <name evidence="3" type="ORF">FHX73_115482</name>
</gene>
<dbReference type="Gene3D" id="1.10.10.10">
    <property type="entry name" value="Winged helix-like DNA-binding domain superfamily/Winged helix DNA-binding domain"/>
    <property type="match status" value="1"/>
</dbReference>
<dbReference type="InterPro" id="IPR036388">
    <property type="entry name" value="WH-like_DNA-bd_sf"/>
</dbReference>
<dbReference type="InterPro" id="IPR001845">
    <property type="entry name" value="HTH_ArsR_DNA-bd_dom"/>
</dbReference>
<organism evidence="3 4">
    <name type="scientific">Kitasatospora viridis</name>
    <dbReference type="NCBI Taxonomy" id="281105"/>
    <lineage>
        <taxon>Bacteria</taxon>
        <taxon>Bacillati</taxon>
        <taxon>Actinomycetota</taxon>
        <taxon>Actinomycetes</taxon>
        <taxon>Kitasatosporales</taxon>
        <taxon>Streptomycetaceae</taxon>
        <taxon>Kitasatospora</taxon>
    </lineage>
</organism>
<name>A0A561UQF7_9ACTN</name>
<proteinExistence type="predicted"/>
<dbReference type="EMBL" id="VIWT01000001">
    <property type="protein sequence ID" value="TWG01581.1"/>
    <property type="molecule type" value="Genomic_DNA"/>
</dbReference>
<sequence>MPAELAFSTDDLARVRFAVSPLWQLTTSYRLLLRGAGPDHPVHGRWIAQVRPRAAVGDGLLGELLSHPGYAPDFLNPDPAGPSPSLEQELAALTATPAERVRADLEHLGRHRGGLGPRSRALAAEPAGGLARLAEELAAYFGTALAPYWARIRAVLDADVLYRARRAAEHGTGTVLDELHESMSWDAAGALRLRGRKQPIDRPAVGPGVVLLPLAFGADRLRSRVAPPDPPQLAYPARGTGTLWLPRPGTGHAALAAVLGRSRTRLLAELDLPASTTDLAARTGLSPAAVSKYLIALRDAGLTTAHRAGRSVLYARTATGEAVLATSAG</sequence>
<reference evidence="3 4" key="1">
    <citation type="submission" date="2019-06" db="EMBL/GenBank/DDBJ databases">
        <title>Sequencing the genomes of 1000 actinobacteria strains.</title>
        <authorList>
            <person name="Klenk H.-P."/>
        </authorList>
    </citation>
    <scope>NUCLEOTIDE SEQUENCE [LARGE SCALE GENOMIC DNA]</scope>
    <source>
        <strain evidence="3 4">DSM 44826</strain>
    </source>
</reference>
<dbReference type="InterPro" id="IPR036390">
    <property type="entry name" value="WH_DNA-bd_sf"/>
</dbReference>
<dbReference type="SMART" id="SM00418">
    <property type="entry name" value="HTH_ARSR"/>
    <property type="match status" value="1"/>
</dbReference>
<accession>A0A561UQF7</accession>
<dbReference type="Pfam" id="PF01022">
    <property type="entry name" value="HTH_5"/>
    <property type="match status" value="1"/>
</dbReference>
<feature type="domain" description="HTH crp-type" evidence="2">
    <location>
        <begin position="266"/>
        <end position="315"/>
    </location>
</feature>
<evidence type="ECO:0000313" key="4">
    <source>
        <dbReference type="Proteomes" id="UP000317940"/>
    </source>
</evidence>
<feature type="domain" description="HTH arsR-type" evidence="1">
    <location>
        <begin position="253"/>
        <end position="328"/>
    </location>
</feature>
<dbReference type="SUPFAM" id="SSF46785">
    <property type="entry name" value="Winged helix' DNA-binding domain"/>
    <property type="match status" value="1"/>
</dbReference>
<dbReference type="OrthoDB" id="3460651at2"/>